<name>E6TH07_MYCSR</name>
<protein>
    <recommendedName>
        <fullName evidence="1">Helix-turn-helix domain-containing protein</fullName>
    </recommendedName>
</protein>
<organism evidence="2 3">
    <name type="scientific">Mycolicibacterium gilvum (strain DSM 45189 / LMG 24558 / Spyr1)</name>
    <name type="common">Mycobacterium gilvum</name>
    <dbReference type="NCBI Taxonomy" id="278137"/>
    <lineage>
        <taxon>Bacteria</taxon>
        <taxon>Bacillati</taxon>
        <taxon>Actinomycetota</taxon>
        <taxon>Actinomycetes</taxon>
        <taxon>Mycobacteriales</taxon>
        <taxon>Mycobacteriaceae</taxon>
        <taxon>Mycolicibacterium</taxon>
    </lineage>
</organism>
<dbReference type="Proteomes" id="UP000008916">
    <property type="component" value="Chromosome"/>
</dbReference>
<feature type="domain" description="Helix-turn-helix" evidence="1">
    <location>
        <begin position="16"/>
        <end position="66"/>
    </location>
</feature>
<proteinExistence type="predicted"/>
<evidence type="ECO:0000313" key="3">
    <source>
        <dbReference type="Proteomes" id="UP000008916"/>
    </source>
</evidence>
<gene>
    <name evidence="2" type="ordered locus">Mspyr1_12060</name>
</gene>
<keyword evidence="3" id="KW-1185">Reference proteome</keyword>
<reference evidence="2 3" key="1">
    <citation type="journal article" date="2011" name="Stand. Genomic Sci.">
        <title>Complete genome sequence of Mycobacterium sp. strain (Spyr1) and reclassification to Mycobacterium gilvum Spyr1.</title>
        <authorList>
            <person name="Kallimanis A."/>
            <person name="Karabika E."/>
            <person name="Mavromatis K."/>
            <person name="Lapidus A."/>
            <person name="Labutti K.M."/>
            <person name="Liolios K."/>
            <person name="Ivanova N."/>
            <person name="Goodwin L."/>
            <person name="Woyke T."/>
            <person name="Velentzas A.D."/>
            <person name="Perisynakis A."/>
            <person name="Ouzounis C.C."/>
            <person name="Kyrpides N.C."/>
            <person name="Koukkou A.I."/>
            <person name="Drainas C."/>
        </authorList>
    </citation>
    <scope>NUCLEOTIDE SEQUENCE [LARGE SCALE GENOMIC DNA]</scope>
    <source>
        <strain evidence="3">DSM 45189 / LMG 24558 / Spyr1</strain>
    </source>
</reference>
<dbReference type="InterPro" id="IPR009061">
    <property type="entry name" value="DNA-bd_dom_put_sf"/>
</dbReference>
<dbReference type="HOGENOM" id="CLU_140176_9_5_11"/>
<dbReference type="EMBL" id="CP002385">
    <property type="protein sequence ID" value="ADT97887.1"/>
    <property type="molecule type" value="Genomic_DNA"/>
</dbReference>
<dbReference type="AlphaFoldDB" id="E6TH07"/>
<evidence type="ECO:0000313" key="2">
    <source>
        <dbReference type="EMBL" id="ADT97887.1"/>
    </source>
</evidence>
<dbReference type="RefSeq" id="WP_013470906.1">
    <property type="nucleotide sequence ID" value="NC_014814.1"/>
</dbReference>
<accession>E6TH07</accession>
<dbReference type="SUPFAM" id="SSF46955">
    <property type="entry name" value="Putative DNA-binding domain"/>
    <property type="match status" value="1"/>
</dbReference>
<dbReference type="InterPro" id="IPR041657">
    <property type="entry name" value="HTH_17"/>
</dbReference>
<dbReference type="Pfam" id="PF12728">
    <property type="entry name" value="HTH_17"/>
    <property type="match status" value="1"/>
</dbReference>
<evidence type="ECO:0000259" key="1">
    <source>
        <dbReference type="Pfam" id="PF12728"/>
    </source>
</evidence>
<dbReference type="KEGG" id="msp:Mspyr1_12060"/>
<sequence length="71" mass="8216">MTAAMEQTMTDTPAEWLNRPDAAKYLGVAVKTLAQWAWLKEGPRYAKYANTTRYRRADLDKFVESRFVEVS</sequence>